<sequence>MSEDRIALMLDRMRAAASDANRFAPYGDVIAESGRRYHAAAVVWDEGLIAAPFVPPDCCL</sequence>
<name>A0ABY8IE07_9HYPH</name>
<proteinExistence type="predicted"/>
<reference evidence="1" key="1">
    <citation type="journal article" date="2019" name="Phytopathology">
        <title>A Novel Group of Rhizobium tumorigenes-Like Agrobacteria Associated with Crown Gall Disease of Rhododendron and Blueberry.</title>
        <authorList>
            <person name="Kuzmanovic N."/>
            <person name="Behrens P."/>
            <person name="Idczak E."/>
            <person name="Wagner S."/>
            <person name="Gotz M."/>
            <person name="Sproer C."/>
            <person name="Bunk B."/>
            <person name="Overmann J."/>
            <person name="Smalla K."/>
        </authorList>
    </citation>
    <scope>NUCLEOTIDE SEQUENCE</scope>
    <source>
        <strain evidence="1">Rho-6.2</strain>
    </source>
</reference>
<evidence type="ECO:0000313" key="1">
    <source>
        <dbReference type="EMBL" id="WFS21592.1"/>
    </source>
</evidence>
<protein>
    <recommendedName>
        <fullName evidence="3">Cytidine deaminase</fullName>
    </recommendedName>
</protein>
<evidence type="ECO:0000313" key="2">
    <source>
        <dbReference type="Proteomes" id="UP000318939"/>
    </source>
</evidence>
<reference evidence="1" key="2">
    <citation type="journal article" date="2023" name="MicrobiologyOpen">
        <title>Genomics of the tumorigenes clade of the family Rhizobiaceae and description of Rhizobium rhododendri sp. nov.</title>
        <authorList>
            <person name="Kuzmanovic N."/>
            <person name="diCenzo G.C."/>
            <person name="Bunk B."/>
            <person name="Sproeer C."/>
            <person name="Fruehling A."/>
            <person name="Neumann-Schaal M."/>
            <person name="Overmann J."/>
            <person name="Smalla K."/>
        </authorList>
    </citation>
    <scope>NUCLEOTIDE SEQUENCE</scope>
    <source>
        <strain evidence="1">Rho-6.2</strain>
    </source>
</reference>
<keyword evidence="2" id="KW-1185">Reference proteome</keyword>
<evidence type="ECO:0008006" key="3">
    <source>
        <dbReference type="Google" id="ProtNLM"/>
    </source>
</evidence>
<dbReference type="Proteomes" id="UP000318939">
    <property type="component" value="Chromosome"/>
</dbReference>
<gene>
    <name evidence="1" type="ORF">PR018_10400</name>
</gene>
<dbReference type="EMBL" id="CP117267">
    <property type="protein sequence ID" value="WFS21592.1"/>
    <property type="molecule type" value="Genomic_DNA"/>
</dbReference>
<organism evidence="1 2">
    <name type="scientific">Rhizobium rhododendri</name>
    <dbReference type="NCBI Taxonomy" id="2506430"/>
    <lineage>
        <taxon>Bacteria</taxon>
        <taxon>Pseudomonadati</taxon>
        <taxon>Pseudomonadota</taxon>
        <taxon>Alphaproteobacteria</taxon>
        <taxon>Hyphomicrobiales</taxon>
        <taxon>Rhizobiaceae</taxon>
        <taxon>Rhizobium/Agrobacterium group</taxon>
        <taxon>Rhizobium</taxon>
    </lineage>
</organism>
<accession>A0ABY8IE07</accession>
<dbReference type="RefSeq" id="WP_142823426.1">
    <property type="nucleotide sequence ID" value="NZ_CP117267.1"/>
</dbReference>